<dbReference type="AlphaFoldDB" id="A0A830HZS9"/>
<accession>A0A830HZS9</accession>
<evidence type="ECO:0000256" key="2">
    <source>
        <dbReference type="ARBA" id="ARBA00022490"/>
    </source>
</evidence>
<keyword evidence="3 8" id="KW-0436">Ligase</keyword>
<dbReference type="OrthoDB" id="202825at2759"/>
<protein>
    <submittedName>
        <fullName evidence="8">Tubulin tyrosine ligase-like, member</fullName>
    </submittedName>
</protein>
<keyword evidence="4" id="KW-0547">Nucleotide-binding</keyword>
<organism evidence="8 9">
    <name type="scientific">Pycnococcus provasolii</name>
    <dbReference type="NCBI Taxonomy" id="41880"/>
    <lineage>
        <taxon>Eukaryota</taxon>
        <taxon>Viridiplantae</taxon>
        <taxon>Chlorophyta</taxon>
        <taxon>Pseudoscourfieldiophyceae</taxon>
        <taxon>Pseudoscourfieldiales</taxon>
        <taxon>Pycnococcaceae</taxon>
        <taxon>Pycnococcus</taxon>
    </lineage>
</organism>
<dbReference type="InterPro" id="IPR051437">
    <property type="entry name" value="TTLL_monoglycylase"/>
</dbReference>
<evidence type="ECO:0000256" key="4">
    <source>
        <dbReference type="ARBA" id="ARBA00022741"/>
    </source>
</evidence>
<keyword evidence="5" id="KW-0067">ATP-binding</keyword>
<dbReference type="Proteomes" id="UP000660262">
    <property type="component" value="Unassembled WGS sequence"/>
</dbReference>
<name>A0A830HZS9_9CHLO</name>
<dbReference type="PANTHER" id="PTHR45870">
    <property type="entry name" value="TUBULIN MONOGLYCYLASE TTLL3"/>
    <property type="match status" value="1"/>
</dbReference>
<dbReference type="PROSITE" id="PS51221">
    <property type="entry name" value="TTL"/>
    <property type="match status" value="1"/>
</dbReference>
<dbReference type="EMBL" id="BNJQ01000034">
    <property type="protein sequence ID" value="GHP11330.1"/>
    <property type="molecule type" value="Genomic_DNA"/>
</dbReference>
<feature type="chain" id="PRO_5032581813" evidence="7">
    <location>
        <begin position="35"/>
        <end position="469"/>
    </location>
</feature>
<evidence type="ECO:0000256" key="7">
    <source>
        <dbReference type="SAM" id="SignalP"/>
    </source>
</evidence>
<dbReference type="SUPFAM" id="SSF56059">
    <property type="entry name" value="Glutathione synthetase ATP-binding domain-like"/>
    <property type="match status" value="1"/>
</dbReference>
<dbReference type="GO" id="GO:0070736">
    <property type="term" value="F:protein-glycine ligase activity, initiating"/>
    <property type="evidence" value="ECO:0007669"/>
    <property type="project" value="TreeGrafter"/>
</dbReference>
<dbReference type="Gene3D" id="3.30.470.20">
    <property type="entry name" value="ATP-grasp fold, B domain"/>
    <property type="match status" value="1"/>
</dbReference>
<dbReference type="Gene3D" id="3.30.1490.20">
    <property type="entry name" value="ATP-grasp fold, A domain"/>
    <property type="match status" value="1"/>
</dbReference>
<dbReference type="GO" id="GO:0005737">
    <property type="term" value="C:cytoplasm"/>
    <property type="evidence" value="ECO:0007669"/>
    <property type="project" value="UniProtKB-SubCell"/>
</dbReference>
<evidence type="ECO:0000256" key="3">
    <source>
        <dbReference type="ARBA" id="ARBA00022598"/>
    </source>
</evidence>
<dbReference type="GO" id="GO:0005524">
    <property type="term" value="F:ATP binding"/>
    <property type="evidence" value="ECO:0007669"/>
    <property type="project" value="UniProtKB-KW"/>
</dbReference>
<evidence type="ECO:0000313" key="9">
    <source>
        <dbReference type="Proteomes" id="UP000660262"/>
    </source>
</evidence>
<dbReference type="GO" id="GO:0015630">
    <property type="term" value="C:microtubule cytoskeleton"/>
    <property type="evidence" value="ECO:0007669"/>
    <property type="project" value="TreeGrafter"/>
</dbReference>
<keyword evidence="9" id="KW-1185">Reference proteome</keyword>
<gene>
    <name evidence="8" type="ORF">PPROV_001005800</name>
</gene>
<evidence type="ECO:0000256" key="1">
    <source>
        <dbReference type="ARBA" id="ARBA00004496"/>
    </source>
</evidence>
<evidence type="ECO:0000256" key="6">
    <source>
        <dbReference type="SAM" id="MobiDB-lite"/>
    </source>
</evidence>
<reference evidence="8" key="1">
    <citation type="submission" date="2020-10" db="EMBL/GenBank/DDBJ databases">
        <title>Unveiling of a novel bifunctional photoreceptor, Dualchrome1, isolated from a cosmopolitan green alga.</title>
        <authorList>
            <person name="Suzuki S."/>
            <person name="Kawachi M."/>
        </authorList>
    </citation>
    <scope>NUCLEOTIDE SEQUENCE</scope>
    <source>
        <strain evidence="8">NIES 2893</strain>
    </source>
</reference>
<proteinExistence type="predicted"/>
<dbReference type="PANTHER" id="PTHR45870:SF2">
    <property type="entry name" value="TUBULIN MONOGLYCYLASE TTLL3"/>
    <property type="match status" value="1"/>
</dbReference>
<dbReference type="InterPro" id="IPR004344">
    <property type="entry name" value="TTL/TTLL_fam"/>
</dbReference>
<feature type="signal peptide" evidence="7">
    <location>
        <begin position="1"/>
        <end position="34"/>
    </location>
</feature>
<sequence>MSDGHNTTTSSGNGPIALAHLKLMLLILLHHLTSSPGPSAAAFYPDCFDLSTDVQADEFRRHFRWNAASAILRIVAEDDFVYAPSAAVVSGVARDVLAALLEADPQERIAGNRNVWIIKPACMSRGRGIGCYNNIDDLLRHANIQTKMSSTANAAAGGLAASRRTELLALEDGPRRGSVADKWVVQRYIERPLIVHRRKFDLRQWVVVSSWNPLKVWFYDKCYVRFAAEDYDGETGDIGNIFAHLTNNCIARHSLDFAAKDVTGEGNIWLETCPAGARLKQRREGVDSVWSDFVQPAMKDAVKRTVQCAQEHMLSAARFNSHQLYGYDFMLDEDLGVWLIEVNTSPQLCHSTSVTARLCPEMARDLVKLMVDAPAHEMRERKAVKGDDNGEKIADSSMFDECDTGWWRCIYADPIRIAWPRPGGARPGVPLYVDGKPLRRKHRFSAAKSSPPPPFDTSTTIADNKTATS</sequence>
<evidence type="ECO:0000256" key="5">
    <source>
        <dbReference type="ARBA" id="ARBA00022840"/>
    </source>
</evidence>
<keyword evidence="2" id="KW-0963">Cytoplasm</keyword>
<dbReference type="Pfam" id="PF03133">
    <property type="entry name" value="TTL"/>
    <property type="match status" value="1"/>
</dbReference>
<dbReference type="InterPro" id="IPR013815">
    <property type="entry name" value="ATP_grasp_subdomain_1"/>
</dbReference>
<evidence type="ECO:0000313" key="8">
    <source>
        <dbReference type="EMBL" id="GHP11330.1"/>
    </source>
</evidence>
<comment type="subcellular location">
    <subcellularLocation>
        <location evidence="1">Cytoplasm</location>
    </subcellularLocation>
</comment>
<keyword evidence="7" id="KW-0732">Signal</keyword>
<comment type="caution">
    <text evidence="8">The sequence shown here is derived from an EMBL/GenBank/DDBJ whole genome shotgun (WGS) entry which is preliminary data.</text>
</comment>
<feature type="region of interest" description="Disordered" evidence="6">
    <location>
        <begin position="442"/>
        <end position="469"/>
    </location>
</feature>